<evidence type="ECO:0000259" key="1">
    <source>
        <dbReference type="Pfam" id="PF19078"/>
    </source>
</evidence>
<dbReference type="Pfam" id="PF19078">
    <property type="entry name" value="Big_12"/>
    <property type="match status" value="1"/>
</dbReference>
<organism evidence="2">
    <name type="scientific">hydrothermal vent metagenome</name>
    <dbReference type="NCBI Taxonomy" id="652676"/>
    <lineage>
        <taxon>unclassified sequences</taxon>
        <taxon>metagenomes</taxon>
        <taxon>ecological metagenomes</taxon>
    </lineage>
</organism>
<proteinExistence type="predicted"/>
<reference evidence="2" key="1">
    <citation type="submission" date="2018-06" db="EMBL/GenBank/DDBJ databases">
        <authorList>
            <person name="Zhirakovskaya E."/>
        </authorList>
    </citation>
    <scope>NUCLEOTIDE SEQUENCE</scope>
</reference>
<feature type="domain" description="Bacterial Ig-like" evidence="1">
    <location>
        <begin position="44"/>
        <end position="139"/>
    </location>
</feature>
<evidence type="ECO:0000313" key="2">
    <source>
        <dbReference type="EMBL" id="VAW97847.1"/>
    </source>
</evidence>
<dbReference type="PANTHER" id="PTHR34677">
    <property type="match status" value="1"/>
</dbReference>
<accession>A0A3B1AEF1</accession>
<dbReference type="PANTHER" id="PTHR34677:SF3">
    <property type="entry name" value="BACTERIAL IG-LIKE DOMAIN-CONTAINING PROTEIN"/>
    <property type="match status" value="1"/>
</dbReference>
<dbReference type="EMBL" id="UOFR01000055">
    <property type="protein sequence ID" value="VAW97847.1"/>
    <property type="molecule type" value="Genomic_DNA"/>
</dbReference>
<protein>
    <recommendedName>
        <fullName evidence="1">Bacterial Ig-like domain-containing protein</fullName>
    </recommendedName>
</protein>
<name>A0A3B1AEF1_9ZZZZ</name>
<sequence>MINVTDLGNKILSLVLLGGVCIAVVSCGGGRDGDSSDAGNNIIDTVSPNPVLTTSAATTTNISPIPLSINFGESVTGLSLDEISVMNGVASNLLDLDGQNYTVAITPAAEGLVEVSLPASVAQDAAGNASLASNTLNVTYQTPSMIIYYQENFDSYADNNPWPEPWVIADSSPTVSATIQSGQACLEGLVLTGAMNPSGQDNLARIVNTALSVQDFEARFQLVYEDFQNQGAGFYGRQNGAFLDVGVNDPTGQGYGFFLKGFAVDQLSFWYEILGDEIPHHEVELDSVLDVVQGVLEATTLNVVYQVEQISVTETRQRAKIWLAADPEPIDWQIVSDNVGTELPGTNPMAIPDLQNLSAGFAIDLYNSNNPSVGSPTTQSICLDNLVITGLQ</sequence>
<dbReference type="InterPro" id="IPR044048">
    <property type="entry name" value="Big_12"/>
</dbReference>
<gene>
    <name evidence="2" type="ORF">MNBD_GAMMA21-2914</name>
</gene>
<dbReference type="AlphaFoldDB" id="A0A3B1AEF1"/>